<name>A0A2N1N0S0_9GLOM</name>
<organism evidence="1 2">
    <name type="scientific">Rhizophagus irregularis</name>
    <dbReference type="NCBI Taxonomy" id="588596"/>
    <lineage>
        <taxon>Eukaryota</taxon>
        <taxon>Fungi</taxon>
        <taxon>Fungi incertae sedis</taxon>
        <taxon>Mucoromycota</taxon>
        <taxon>Glomeromycotina</taxon>
        <taxon>Glomeromycetes</taxon>
        <taxon>Glomerales</taxon>
        <taxon>Glomeraceae</taxon>
        <taxon>Rhizophagus</taxon>
    </lineage>
</organism>
<dbReference type="Proteomes" id="UP000233469">
    <property type="component" value="Unassembled WGS sequence"/>
</dbReference>
<accession>A0A2N1N0S0</accession>
<proteinExistence type="predicted"/>
<feature type="non-terminal residue" evidence="1">
    <location>
        <position position="75"/>
    </location>
</feature>
<sequence>MKTLNGEEINTHEKLTNWINNLYLLQKTLDEKRPNSHEELFNWIDNLHQMKIIDIISYDNIISTYIVSTSQLEYG</sequence>
<comment type="caution">
    <text evidence="1">The sequence shown here is derived from an EMBL/GenBank/DDBJ whole genome shotgun (WGS) entry which is preliminary data.</text>
</comment>
<evidence type="ECO:0000313" key="1">
    <source>
        <dbReference type="EMBL" id="PKK67440.1"/>
    </source>
</evidence>
<evidence type="ECO:0000313" key="2">
    <source>
        <dbReference type="Proteomes" id="UP000233469"/>
    </source>
</evidence>
<dbReference type="EMBL" id="LLXL01000960">
    <property type="protein sequence ID" value="PKK67440.1"/>
    <property type="molecule type" value="Genomic_DNA"/>
</dbReference>
<gene>
    <name evidence="1" type="ORF">RhiirC2_751741</name>
</gene>
<reference evidence="1 2" key="2">
    <citation type="submission" date="2017-10" db="EMBL/GenBank/DDBJ databases">
        <title>Extensive intraspecific genome diversity in a model arbuscular mycorrhizal fungus.</title>
        <authorList>
            <person name="Chen E.C.H."/>
            <person name="Morin E."/>
            <person name="Baudet D."/>
            <person name="Noel J."/>
            <person name="Ndikumana S."/>
            <person name="Charron P."/>
            <person name="St-Onge C."/>
            <person name="Giorgi J."/>
            <person name="Grigoriev I.V."/>
            <person name="Roux C."/>
            <person name="Martin F.M."/>
            <person name="Corradi N."/>
        </authorList>
    </citation>
    <scope>NUCLEOTIDE SEQUENCE [LARGE SCALE GENOMIC DNA]</scope>
    <source>
        <strain evidence="1 2">C2</strain>
    </source>
</reference>
<reference evidence="1 2" key="1">
    <citation type="submission" date="2016-04" db="EMBL/GenBank/DDBJ databases">
        <title>Genome analyses suggest a sexual origin of heterokaryosis in a supposedly ancient asexual fungus.</title>
        <authorList>
            <person name="Ropars J."/>
            <person name="Sedzielewska K."/>
            <person name="Noel J."/>
            <person name="Charron P."/>
            <person name="Farinelli L."/>
            <person name="Marton T."/>
            <person name="Kruger M."/>
            <person name="Pelin A."/>
            <person name="Brachmann A."/>
            <person name="Corradi N."/>
        </authorList>
    </citation>
    <scope>NUCLEOTIDE SEQUENCE [LARGE SCALE GENOMIC DNA]</scope>
    <source>
        <strain evidence="1 2">C2</strain>
    </source>
</reference>
<dbReference type="AlphaFoldDB" id="A0A2N1N0S0"/>
<protein>
    <submittedName>
        <fullName evidence="1">Uncharacterized protein</fullName>
    </submittedName>
</protein>